<gene>
    <name evidence="1" type="ORF">GMARGA_LOCUS28802</name>
</gene>
<dbReference type="EMBL" id="CAJVQB010037515">
    <property type="protein sequence ID" value="CAG8825275.1"/>
    <property type="molecule type" value="Genomic_DNA"/>
</dbReference>
<dbReference type="Proteomes" id="UP000789901">
    <property type="component" value="Unassembled WGS sequence"/>
</dbReference>
<reference evidence="1 2" key="1">
    <citation type="submission" date="2021-06" db="EMBL/GenBank/DDBJ databases">
        <authorList>
            <person name="Kallberg Y."/>
            <person name="Tangrot J."/>
            <person name="Rosling A."/>
        </authorList>
    </citation>
    <scope>NUCLEOTIDE SEQUENCE [LARGE SCALE GENOMIC DNA]</scope>
    <source>
        <strain evidence="1 2">120-4 pot B 10/14</strain>
    </source>
</reference>
<proteinExistence type="predicted"/>
<accession>A0ABN7WBT7</accession>
<name>A0ABN7WBT7_GIGMA</name>
<evidence type="ECO:0000313" key="1">
    <source>
        <dbReference type="EMBL" id="CAG8825275.1"/>
    </source>
</evidence>
<keyword evidence="2" id="KW-1185">Reference proteome</keyword>
<protein>
    <submittedName>
        <fullName evidence="1">1656_t:CDS:1</fullName>
    </submittedName>
</protein>
<evidence type="ECO:0000313" key="2">
    <source>
        <dbReference type="Proteomes" id="UP000789901"/>
    </source>
</evidence>
<sequence>MDLQKTGKIDDIDETELDRLKQKKKKRKFKVNELTIIELAKEMHRVEEYYQDKLKVKVDKYKTSNYYSVSADQFEKKGFISKKLEEAAKL</sequence>
<organism evidence="1 2">
    <name type="scientific">Gigaspora margarita</name>
    <dbReference type="NCBI Taxonomy" id="4874"/>
    <lineage>
        <taxon>Eukaryota</taxon>
        <taxon>Fungi</taxon>
        <taxon>Fungi incertae sedis</taxon>
        <taxon>Mucoromycota</taxon>
        <taxon>Glomeromycotina</taxon>
        <taxon>Glomeromycetes</taxon>
        <taxon>Diversisporales</taxon>
        <taxon>Gigasporaceae</taxon>
        <taxon>Gigaspora</taxon>
    </lineage>
</organism>
<comment type="caution">
    <text evidence="1">The sequence shown here is derived from an EMBL/GenBank/DDBJ whole genome shotgun (WGS) entry which is preliminary data.</text>
</comment>